<feature type="compositionally biased region" description="Gly residues" evidence="5">
    <location>
        <begin position="398"/>
        <end position="407"/>
    </location>
</feature>
<keyword evidence="6" id="KW-1133">Transmembrane helix</keyword>
<name>A0A8D0W5Q5_PIG</name>
<evidence type="ECO:0000256" key="4">
    <source>
        <dbReference type="ARBA" id="ARBA00022824"/>
    </source>
</evidence>
<evidence type="ECO:0000256" key="1">
    <source>
        <dbReference type="ARBA" id="ARBA00022603"/>
    </source>
</evidence>
<feature type="transmembrane region" description="Helical" evidence="6">
    <location>
        <begin position="315"/>
        <end position="336"/>
    </location>
</feature>
<feature type="compositionally biased region" description="Polar residues" evidence="5">
    <location>
        <begin position="548"/>
        <end position="559"/>
    </location>
</feature>
<keyword evidence="4" id="KW-0256">Endoplasmic reticulum</keyword>
<dbReference type="GO" id="GO:0008757">
    <property type="term" value="F:S-adenosylmethionine-dependent methyltransferase activity"/>
    <property type="evidence" value="ECO:0007669"/>
    <property type="project" value="InterPro"/>
</dbReference>
<keyword evidence="1" id="KW-0489">Methyltransferase</keyword>
<dbReference type="PANTHER" id="PTHR15458:SF5">
    <property type="entry name" value="PHOSPHATIDYLETHANOLAMINE N-METHYLTRANSFERASE"/>
    <property type="match status" value="1"/>
</dbReference>
<feature type="transmembrane region" description="Helical" evidence="6">
    <location>
        <begin position="356"/>
        <end position="380"/>
    </location>
</feature>
<dbReference type="Proteomes" id="UP000694570">
    <property type="component" value="Unplaced"/>
</dbReference>
<feature type="region of interest" description="Disordered" evidence="5">
    <location>
        <begin position="386"/>
        <end position="473"/>
    </location>
</feature>
<sequence>MEAANGAQPEGAWHRGGGEAGPGRGALEPIPCTQERRSVPSDGCCFLQTRQVLGFCGFLPGLLDVWDVAGGHTPSVLKFRRRAALGTARLPDPAPVADPRVLSFQGTRARRDSFAHECEFSGRCGGRDAGGGTLTSTQGQSGRGLEAMAAPCWLFEAELSSVPQMSALGSPLGPLNMPAGSCNPGPGRGGVPARQCAGHSPAVTGLLAVLPPWAWPPSDGNDTAGWVSTLILAFVRLHRSHLRWTWLCLSRPACSRRADLCVMTRLLGYVDPSDARFVAAVLTIAFNPLFWNVVARWEHKTRKLSRAFGSPRLACYTLGGAILLLNLLRSHCFTQAMLSQPQMESLGGPTGYRLGLALLGVGSVFVLSSFLALGFTGTFLGKIPEAGPRQVGSRAGQRRGGGGGGTRGARRLRDGGHSGHFPPTSHPKAGFRATACRSAGKRLPQPRALSPGGGDATAPALLEPRGPRDVQEGAGPAVASARTLCPGDAVARPALAPASLGLSGCGGRRALTGREAAEGQALCRSRRAAAAAGWVGSLRPRAPPPRPQATTSGSSWRRE</sequence>
<organism evidence="7 8">
    <name type="scientific">Sus scrofa</name>
    <name type="common">Pig</name>
    <dbReference type="NCBI Taxonomy" id="9823"/>
    <lineage>
        <taxon>Eukaryota</taxon>
        <taxon>Metazoa</taxon>
        <taxon>Chordata</taxon>
        <taxon>Craniata</taxon>
        <taxon>Vertebrata</taxon>
        <taxon>Euteleostomi</taxon>
        <taxon>Mammalia</taxon>
        <taxon>Eutheria</taxon>
        <taxon>Laurasiatheria</taxon>
        <taxon>Artiodactyla</taxon>
        <taxon>Suina</taxon>
        <taxon>Suidae</taxon>
        <taxon>Sus</taxon>
    </lineage>
</organism>
<evidence type="ECO:0000256" key="5">
    <source>
        <dbReference type="SAM" id="MobiDB-lite"/>
    </source>
</evidence>
<accession>A0A8D0W5Q5</accession>
<evidence type="ECO:0000256" key="3">
    <source>
        <dbReference type="ARBA" id="ARBA00022691"/>
    </source>
</evidence>
<evidence type="ECO:0000313" key="8">
    <source>
        <dbReference type="Proteomes" id="UP000694570"/>
    </source>
</evidence>
<evidence type="ECO:0000256" key="6">
    <source>
        <dbReference type="SAM" id="Phobius"/>
    </source>
</evidence>
<gene>
    <name evidence="7" type="primary">PEMT</name>
</gene>
<dbReference type="PANTHER" id="PTHR15458">
    <property type="entry name" value="PHOSPHATIDYLETHANOLAMINE N-METHYLTRANSFERASE"/>
    <property type="match status" value="1"/>
</dbReference>
<feature type="region of interest" description="Disordered" evidence="5">
    <location>
        <begin position="1"/>
        <end position="29"/>
    </location>
</feature>
<feature type="region of interest" description="Disordered" evidence="5">
    <location>
        <begin position="534"/>
        <end position="559"/>
    </location>
</feature>
<dbReference type="GO" id="GO:0032259">
    <property type="term" value="P:methylation"/>
    <property type="evidence" value="ECO:0007669"/>
    <property type="project" value="UniProtKB-KW"/>
</dbReference>
<keyword evidence="6" id="KW-0472">Membrane</keyword>
<proteinExistence type="predicted"/>
<evidence type="ECO:0000313" key="7">
    <source>
        <dbReference type="Ensembl" id="ENSSSCP00030015140.1"/>
    </source>
</evidence>
<dbReference type="GO" id="GO:0006656">
    <property type="term" value="P:phosphatidylcholine biosynthetic process"/>
    <property type="evidence" value="ECO:0007669"/>
    <property type="project" value="InterPro"/>
</dbReference>
<keyword evidence="3" id="KW-0949">S-adenosyl-L-methionine</keyword>
<dbReference type="AlphaFoldDB" id="A0A8D0W5Q5"/>
<feature type="transmembrane region" description="Helical" evidence="6">
    <location>
        <begin position="275"/>
        <end position="294"/>
    </location>
</feature>
<dbReference type="PROSITE" id="PS51599">
    <property type="entry name" value="SAM_PEMT_PEM2"/>
    <property type="match status" value="1"/>
</dbReference>
<reference evidence="7" key="1">
    <citation type="submission" date="2025-08" db="UniProtKB">
        <authorList>
            <consortium name="Ensembl"/>
        </authorList>
    </citation>
    <scope>IDENTIFICATION</scope>
</reference>
<keyword evidence="6" id="KW-0812">Transmembrane</keyword>
<protein>
    <submittedName>
        <fullName evidence="7">Phosphatidylethanolamine N-methyltransferase</fullName>
    </submittedName>
</protein>
<keyword evidence="2" id="KW-0808">Transferase</keyword>
<evidence type="ECO:0000256" key="2">
    <source>
        <dbReference type="ARBA" id="ARBA00022679"/>
    </source>
</evidence>
<dbReference type="InterPro" id="IPR024960">
    <property type="entry name" value="PEMT/MFAP"/>
</dbReference>
<dbReference type="Ensembl" id="ENSSSCT00030033568.1">
    <property type="protein sequence ID" value="ENSSSCP00030015140.1"/>
    <property type="gene ID" value="ENSSSCG00030024137.1"/>
</dbReference>